<dbReference type="EMBL" id="QXGH01000009">
    <property type="protein sequence ID" value="RHW28737.1"/>
    <property type="molecule type" value="Genomic_DNA"/>
</dbReference>
<protein>
    <submittedName>
        <fullName evidence="3">Adenylate/guanylate cyclase domain-containing protein</fullName>
    </submittedName>
</protein>
<dbReference type="InterPro" id="IPR029787">
    <property type="entry name" value="Nucleotide_cyclase"/>
</dbReference>
<accession>A0A417Y8H8</accession>
<evidence type="ECO:0000313" key="4">
    <source>
        <dbReference type="Proteomes" id="UP000283644"/>
    </source>
</evidence>
<gene>
    <name evidence="3" type="ORF">D0Z08_02485</name>
</gene>
<dbReference type="InterPro" id="IPR050697">
    <property type="entry name" value="Adenylyl/Guanylyl_Cyclase_3/4"/>
</dbReference>
<dbReference type="GO" id="GO:0004016">
    <property type="term" value="F:adenylate cyclase activity"/>
    <property type="evidence" value="ECO:0007669"/>
    <property type="project" value="UniProtKB-ARBA"/>
</dbReference>
<dbReference type="Proteomes" id="UP000283644">
    <property type="component" value="Unassembled WGS sequence"/>
</dbReference>
<evidence type="ECO:0000256" key="1">
    <source>
        <dbReference type="ARBA" id="ARBA00005381"/>
    </source>
</evidence>
<feature type="domain" description="Guanylate cyclase" evidence="2">
    <location>
        <begin position="172"/>
        <end position="281"/>
    </location>
</feature>
<comment type="caution">
    <text evidence="3">The sequence shown here is derived from an EMBL/GenBank/DDBJ whole genome shotgun (WGS) entry which is preliminary data.</text>
</comment>
<evidence type="ECO:0000313" key="3">
    <source>
        <dbReference type="EMBL" id="RHW28737.1"/>
    </source>
</evidence>
<dbReference type="CDD" id="cd07302">
    <property type="entry name" value="CHD"/>
    <property type="match status" value="1"/>
</dbReference>
<dbReference type="PANTHER" id="PTHR43081:SF19">
    <property type="entry name" value="PH-SENSITIVE ADENYLATE CYCLASE RV1264"/>
    <property type="match status" value="1"/>
</dbReference>
<reference evidence="3 4" key="1">
    <citation type="submission" date="2018-09" db="EMBL/GenBank/DDBJ databases">
        <title>Genome sequencing of Nocardioides immobilis CCTCC AB 2017083 for comparison to Nocardioides silvaticus.</title>
        <authorList>
            <person name="Li C."/>
            <person name="Wang G."/>
        </authorList>
    </citation>
    <scope>NUCLEOTIDE SEQUENCE [LARGE SCALE GENOMIC DNA]</scope>
    <source>
        <strain evidence="3 4">CCTCC AB 2017083</strain>
    </source>
</reference>
<dbReference type="PANTHER" id="PTHR43081">
    <property type="entry name" value="ADENYLATE CYCLASE, TERMINAL-DIFFERENTIATION SPECIFIC-RELATED"/>
    <property type="match status" value="1"/>
</dbReference>
<organism evidence="3 4">
    <name type="scientific">Nocardioides immobilis</name>
    <dbReference type="NCBI Taxonomy" id="2049295"/>
    <lineage>
        <taxon>Bacteria</taxon>
        <taxon>Bacillati</taxon>
        <taxon>Actinomycetota</taxon>
        <taxon>Actinomycetes</taxon>
        <taxon>Propionibacteriales</taxon>
        <taxon>Nocardioidaceae</taxon>
        <taxon>Nocardioides</taxon>
    </lineage>
</organism>
<dbReference type="AlphaFoldDB" id="A0A417Y8H8"/>
<dbReference type="Gene3D" id="3.30.70.1230">
    <property type="entry name" value="Nucleotide cyclase"/>
    <property type="match status" value="1"/>
</dbReference>
<dbReference type="RefSeq" id="WP_118922272.1">
    <property type="nucleotide sequence ID" value="NZ_QXGH01000009.1"/>
</dbReference>
<sequence>MSDQTLPGGADHERTLLGHDLTLTAADVAARAGLSVRQARRLWRTLGFPERGDERAFSEADVEAISAVADMVSDGLVDFDLALNVVRGAGLSMARLADWEVGALIQPIEEMFADTVGPGATPTEAARWALEKYGDRFETVLLYAWRSHLAAAVARIESMRAIDADPHTTDLTVGFADIVGFTALSNELTREKIGDLVEVFEARCGDVIAANGGRLIKSLGDAVLFVNEDALGAFATAEGIIKVIGRDKRMPDVRIGLATGSVVMRLGDVFGPPVNLASRLTQVARRNRVIIDHDTAGRLPSDQVETRPLPARPMRGFGVMEPLTVRRV</sequence>
<comment type="similarity">
    <text evidence="1">Belongs to the adenylyl cyclase class-3 family.</text>
</comment>
<name>A0A417Y8H8_9ACTN</name>
<dbReference type="GO" id="GO:0035556">
    <property type="term" value="P:intracellular signal transduction"/>
    <property type="evidence" value="ECO:0007669"/>
    <property type="project" value="InterPro"/>
</dbReference>
<dbReference type="InterPro" id="IPR001054">
    <property type="entry name" value="A/G_cyclase"/>
</dbReference>
<dbReference type="SUPFAM" id="SSF55073">
    <property type="entry name" value="Nucleotide cyclase"/>
    <property type="match status" value="1"/>
</dbReference>
<dbReference type="GO" id="GO:0006171">
    <property type="term" value="P:cAMP biosynthetic process"/>
    <property type="evidence" value="ECO:0007669"/>
    <property type="project" value="TreeGrafter"/>
</dbReference>
<proteinExistence type="inferred from homology"/>
<dbReference type="OrthoDB" id="310836at2"/>
<dbReference type="PROSITE" id="PS50125">
    <property type="entry name" value="GUANYLATE_CYCLASE_2"/>
    <property type="match status" value="1"/>
</dbReference>
<dbReference type="Pfam" id="PF00211">
    <property type="entry name" value="Guanylate_cyc"/>
    <property type="match status" value="1"/>
</dbReference>
<dbReference type="SMART" id="SM00044">
    <property type="entry name" value="CYCc"/>
    <property type="match status" value="1"/>
</dbReference>
<keyword evidence="4" id="KW-1185">Reference proteome</keyword>
<evidence type="ECO:0000259" key="2">
    <source>
        <dbReference type="PROSITE" id="PS50125"/>
    </source>
</evidence>